<evidence type="ECO:0000313" key="2">
    <source>
        <dbReference type="EMBL" id="KAK8380000.1"/>
    </source>
</evidence>
<organism evidence="2 3">
    <name type="scientific">Scylla paramamosain</name>
    <name type="common">Mud crab</name>
    <dbReference type="NCBI Taxonomy" id="85552"/>
    <lineage>
        <taxon>Eukaryota</taxon>
        <taxon>Metazoa</taxon>
        <taxon>Ecdysozoa</taxon>
        <taxon>Arthropoda</taxon>
        <taxon>Crustacea</taxon>
        <taxon>Multicrustacea</taxon>
        <taxon>Malacostraca</taxon>
        <taxon>Eumalacostraca</taxon>
        <taxon>Eucarida</taxon>
        <taxon>Decapoda</taxon>
        <taxon>Pleocyemata</taxon>
        <taxon>Brachyura</taxon>
        <taxon>Eubrachyura</taxon>
        <taxon>Portunoidea</taxon>
        <taxon>Portunidae</taxon>
        <taxon>Portuninae</taxon>
        <taxon>Scylla</taxon>
    </lineage>
</organism>
<dbReference type="Proteomes" id="UP001487740">
    <property type="component" value="Unassembled WGS sequence"/>
</dbReference>
<keyword evidence="3" id="KW-1185">Reference proteome</keyword>
<name>A0AAW0SX47_SCYPA</name>
<accession>A0AAW0SX47</accession>
<evidence type="ECO:0000313" key="3">
    <source>
        <dbReference type="Proteomes" id="UP001487740"/>
    </source>
</evidence>
<sequence length="111" mass="12523">MEKRGADRILVAALLATLAVAALAMPKSTIRPFVLKEEHLNGEHKLSVNATELPANETLSYNITMAPLRKETTSFLNTYPFETSPLVSTRNDTFRSAAQYLHSAWNLVWYW</sequence>
<comment type="caution">
    <text evidence="2">The sequence shown here is derived from an EMBL/GenBank/DDBJ whole genome shotgun (WGS) entry which is preliminary data.</text>
</comment>
<reference evidence="2 3" key="1">
    <citation type="submission" date="2023-03" db="EMBL/GenBank/DDBJ databases">
        <title>High-quality genome of Scylla paramamosain provides insights in environmental adaptation.</title>
        <authorList>
            <person name="Zhang L."/>
        </authorList>
    </citation>
    <scope>NUCLEOTIDE SEQUENCE [LARGE SCALE GENOMIC DNA]</scope>
    <source>
        <strain evidence="2">LZ_2023a</strain>
        <tissue evidence="2">Muscle</tissue>
    </source>
</reference>
<feature type="signal peptide" evidence="1">
    <location>
        <begin position="1"/>
        <end position="24"/>
    </location>
</feature>
<feature type="chain" id="PRO_5043340092" evidence="1">
    <location>
        <begin position="25"/>
        <end position="111"/>
    </location>
</feature>
<gene>
    <name evidence="2" type="ORF">O3P69_016573</name>
</gene>
<dbReference type="EMBL" id="JARAKH010000042">
    <property type="protein sequence ID" value="KAK8380000.1"/>
    <property type="molecule type" value="Genomic_DNA"/>
</dbReference>
<dbReference type="AlphaFoldDB" id="A0AAW0SX47"/>
<keyword evidence="1" id="KW-0732">Signal</keyword>
<proteinExistence type="predicted"/>
<evidence type="ECO:0000256" key="1">
    <source>
        <dbReference type="SAM" id="SignalP"/>
    </source>
</evidence>
<protein>
    <submittedName>
        <fullName evidence="2">Uncharacterized protein</fullName>
    </submittedName>
</protein>